<evidence type="ECO:0000313" key="1">
    <source>
        <dbReference type="EMBL" id="ACO03584.1"/>
    </source>
</evidence>
<accession>C0QSE0</accession>
<protein>
    <submittedName>
        <fullName evidence="1">Uncharacterized protein</fullName>
    </submittedName>
</protein>
<dbReference type="AlphaFoldDB" id="C0QSE0"/>
<proteinExistence type="predicted"/>
<dbReference type="KEGG" id="pmx:PERMA_1823"/>
<gene>
    <name evidence="1" type="ordered locus">PERMA_1823</name>
</gene>
<dbReference type="OrthoDB" id="9760240at2"/>
<dbReference type="EMBL" id="CP001230">
    <property type="protein sequence ID" value="ACO03584.1"/>
    <property type="molecule type" value="Genomic_DNA"/>
</dbReference>
<keyword evidence="2" id="KW-1185">Reference proteome</keyword>
<dbReference type="STRING" id="123214.PERMA_1823"/>
<name>C0QSE0_PERMH</name>
<reference evidence="1 2" key="1">
    <citation type="journal article" date="2009" name="J. Bacteriol.">
        <title>Complete and draft genome sequences of six members of the Aquificales.</title>
        <authorList>
            <person name="Reysenbach A.L."/>
            <person name="Hamamura N."/>
            <person name="Podar M."/>
            <person name="Griffiths E."/>
            <person name="Ferreira S."/>
            <person name="Hochstein R."/>
            <person name="Heidelberg J."/>
            <person name="Johnson J."/>
            <person name="Mead D."/>
            <person name="Pohorille A."/>
            <person name="Sarmiento M."/>
            <person name="Schweighofer K."/>
            <person name="Seshadri R."/>
            <person name="Voytek M.A."/>
        </authorList>
    </citation>
    <scope>NUCLEOTIDE SEQUENCE [LARGE SCALE GENOMIC DNA]</scope>
    <source>
        <strain evidence="2">DSM 14350 / EX-H1</strain>
    </source>
</reference>
<sequence length="304" mass="33354">MGIDVQGLNENALRTLKNSDEFVRKYIEFLSAPAGTITMEYYDEFGNLKTATFDNRNKLVQDLIANLNNAMTKILYLDYINGNDGNDGSLTNPLKTPEEALSRIPNGGWGVIWLLTDVTCDTTKEAVDKDNISVVFGASQDVLTALGRNPKISFINNRTQILKGNNNRLWFRNIDSDFQFTGLASPVSLFAWNTHVYQGDASFNMNGGIGFYNCNISISTDNDTGITLIDSMPAVRLEYVNVSYTNATGNDAFHFANAKSVKVLGVYGSSLTINGAVSTFEANILNVVKDANGTPRNIITNLIL</sequence>
<dbReference type="PaxDb" id="123214-PERMA_1823"/>
<dbReference type="eggNOG" id="ENOG50341EY">
    <property type="taxonomic scope" value="Bacteria"/>
</dbReference>
<organism evidence="1 2">
    <name type="scientific">Persephonella marina (strain DSM 14350 / EX-H1)</name>
    <dbReference type="NCBI Taxonomy" id="123214"/>
    <lineage>
        <taxon>Bacteria</taxon>
        <taxon>Pseudomonadati</taxon>
        <taxon>Aquificota</taxon>
        <taxon>Aquificia</taxon>
        <taxon>Aquificales</taxon>
        <taxon>Hydrogenothermaceae</taxon>
        <taxon>Persephonella</taxon>
    </lineage>
</organism>
<dbReference type="HOGENOM" id="CLU_914831_0_0_0"/>
<dbReference type="Proteomes" id="UP000001366">
    <property type="component" value="Chromosome"/>
</dbReference>
<dbReference type="RefSeq" id="WP_012675823.1">
    <property type="nucleotide sequence ID" value="NC_012440.1"/>
</dbReference>
<evidence type="ECO:0000313" key="2">
    <source>
        <dbReference type="Proteomes" id="UP000001366"/>
    </source>
</evidence>